<dbReference type="EMBL" id="JAPDRQ010000306">
    <property type="protein sequence ID" value="KAJ9650812.1"/>
    <property type="molecule type" value="Genomic_DNA"/>
</dbReference>
<proteinExistence type="predicted"/>
<reference evidence="1" key="1">
    <citation type="submission" date="2022-10" db="EMBL/GenBank/DDBJ databases">
        <title>Culturing micro-colonial fungi from biological soil crusts in the Mojave desert and describing Neophaeococcomyces mojavensis, and introducing the new genera and species Taxawa tesnikishii.</title>
        <authorList>
            <person name="Kurbessoian T."/>
            <person name="Stajich J.E."/>
        </authorList>
    </citation>
    <scope>NUCLEOTIDE SEQUENCE</scope>
    <source>
        <strain evidence="1">JES_112</strain>
    </source>
</reference>
<accession>A0ACC2ZT86</accession>
<gene>
    <name evidence="1" type="ORF">H2198_009899</name>
</gene>
<dbReference type="Proteomes" id="UP001172386">
    <property type="component" value="Unassembled WGS sequence"/>
</dbReference>
<protein>
    <submittedName>
        <fullName evidence="1">Uncharacterized protein</fullName>
    </submittedName>
</protein>
<organism evidence="1 2">
    <name type="scientific">Neophaeococcomyces mojaviensis</name>
    <dbReference type="NCBI Taxonomy" id="3383035"/>
    <lineage>
        <taxon>Eukaryota</taxon>
        <taxon>Fungi</taxon>
        <taxon>Dikarya</taxon>
        <taxon>Ascomycota</taxon>
        <taxon>Pezizomycotina</taxon>
        <taxon>Eurotiomycetes</taxon>
        <taxon>Chaetothyriomycetidae</taxon>
        <taxon>Chaetothyriales</taxon>
        <taxon>Chaetothyriales incertae sedis</taxon>
        <taxon>Neophaeococcomyces</taxon>
    </lineage>
</organism>
<name>A0ACC2ZT86_9EURO</name>
<evidence type="ECO:0000313" key="2">
    <source>
        <dbReference type="Proteomes" id="UP001172386"/>
    </source>
</evidence>
<evidence type="ECO:0000313" key="1">
    <source>
        <dbReference type="EMBL" id="KAJ9650812.1"/>
    </source>
</evidence>
<comment type="caution">
    <text evidence="1">The sequence shown here is derived from an EMBL/GenBank/DDBJ whole genome shotgun (WGS) entry which is preliminary data.</text>
</comment>
<sequence>MPSKKKKKPATNPARGFATVSVPSRLKDTTTIPDASAENDEHFQDAKEEARPEDPLVSDNKSKAETNIPDMSPDELEAHFDEAELRAIVDDNAARVKNDASRQVSRLRNERRQLRLQADSASVKAMTGQLVEGILYAHPTLDWPSNYRGRVSVGKAQFDETNFLLKLWTLYEVLVELKMPSVDDALAHVLSVWFRNQPNEAVDHVTGLFEAFEWYAKNKGPNELPNYDTGEVAITAEQGELDEEENSEPATTTEHVVEKHEETTDDLSVHETLSEFDLSDSDDDDDPDSLVERWVRLQTLNFTLEEHKNASAYDSRKRKNDQRLQAIERDVLFDAYQAQQKWQLIHRDLDIERARANKHKKKAIQEAQAVPVNAGIELHYEDDAILGSMFGNDESNSTEPAAEASITVIVKDFGTWTGIHPRRLMEEICSGNMARQGVKYTPLQVTSFSARMKLAIYWQSKTVVNELVASCLPYGVHFVQKSKSWALEMRAIATINSSDAEAFLATLTIFLLDAADLTTTKSLLRLPKVWRDLCADLKKSLEGAQSKEDVVKLKGLRSLIQAKSSNGIVVSTQSVHDGEILVSDSELPARKKKAPTRLHAAEATEMWLRRAKSTAFEKMQVARRDLPVFAYKQDILDSFEENQILLICADTGAGKSTQIPSYILENGLRQGRDLQILVTQPRRISAVSIAGRVSAELGEGKNDLGTPRSLVGYTIRLETKTSPSTRITFATTGVLLRMLQDSPNLDPLDCLILDEVHERTMELDLLFIALKQLRARRPSLKIVLMSATVDASKFSNYFDNCPVLNIPGRTFPVEIGFLEDAIEETLDINCAVEGPQDEEDRLGVSDSDEVETKSQIQSSLKKYSVSTQRILNHYDYMRIDYQLILKLATAIATKPKYRQYSKAMLIFMPGIAEIRRLHSMIVCSPTFSSSWIIHMLHSSFSTQELEQAFLPPPPGFQKIVIATNIAETGITIPDVTVVIDTCKEKVMRFDERRQLSKLTEGLISRSSARQRRGRAARVRAGLCFHLVTRHHHDTRMPEQATPEMLRLSLQDPILRIKIWNLGSIENVLSSAIDPPTAKNIRRAISKLRDVGAIDSAERLTPLGRLLAKLPLDVALSKMAIYGVLFQSLDAVLTIIATFSVKSIFIEVTGAKSLPQSSFTRGDSDLIAAYDAYSGWKKACKAGTGQQYCHRYHLSQFQLLQVEEQKVQLLAYLIDAGLVVLDQDEQAALNRARTSRQRTPEFEIPLRYDRLNSDAIIAAITAVAFYPKLLRRESGKGYKNVYTNQQIQLAPTSPNKVAGSKPPKWLCYFEAMQARNGSLKAFNLSQVTEPMILVLLGDAEFRFFAGVVVIDNGSVRLKLRYWKEMFALQHLRQQVRRVVETFLVHPESPLHPNDIRWLDLMATILNDGQPQSQGGILK</sequence>
<keyword evidence="2" id="KW-1185">Reference proteome</keyword>